<name>A0A2S5GMD8_9BURK</name>
<protein>
    <recommendedName>
        <fullName evidence="5">Lipoprotein</fullName>
    </recommendedName>
</protein>
<dbReference type="AlphaFoldDB" id="A0A2S5GMD8"/>
<evidence type="ECO:0008006" key="5">
    <source>
        <dbReference type="Google" id="ProtNLM"/>
    </source>
</evidence>
<sequence length="66" mass="6592">MSKSLILRGFVRAGAVLMLTAALAACGGDDGDDSKPDNGAGTPRNGGTETPVTPPTPAKPELRCAP</sequence>
<dbReference type="PROSITE" id="PS51257">
    <property type="entry name" value="PROKAR_LIPOPROTEIN"/>
    <property type="match status" value="1"/>
</dbReference>
<evidence type="ECO:0000256" key="2">
    <source>
        <dbReference type="SAM" id="SignalP"/>
    </source>
</evidence>
<dbReference type="EMBL" id="PREU01000011">
    <property type="protein sequence ID" value="PPA74055.1"/>
    <property type="molecule type" value="Genomic_DNA"/>
</dbReference>
<evidence type="ECO:0000313" key="4">
    <source>
        <dbReference type="Proteomes" id="UP000239990"/>
    </source>
</evidence>
<feature type="chain" id="PRO_5015640188" description="Lipoprotein" evidence="2">
    <location>
        <begin position="25"/>
        <end position="66"/>
    </location>
</feature>
<accession>A0A2S5GMD8</accession>
<reference evidence="3 4" key="1">
    <citation type="submission" date="2018-02" db="EMBL/GenBank/DDBJ databases">
        <title>Draft Genome of Achromobacter spanius stain 6.</title>
        <authorList>
            <person name="Gunasekera T.S."/>
            <person name="Radwan O."/>
            <person name="Ruiz O.N."/>
        </authorList>
    </citation>
    <scope>NUCLEOTIDE SEQUENCE [LARGE SCALE GENOMIC DNA]</scope>
    <source>
        <strain evidence="3 4">6</strain>
    </source>
</reference>
<feature type="signal peptide" evidence="2">
    <location>
        <begin position="1"/>
        <end position="24"/>
    </location>
</feature>
<evidence type="ECO:0000256" key="1">
    <source>
        <dbReference type="SAM" id="MobiDB-lite"/>
    </source>
</evidence>
<keyword evidence="2" id="KW-0732">Signal</keyword>
<organism evidence="3 4">
    <name type="scientific">Achromobacter spanius</name>
    <dbReference type="NCBI Taxonomy" id="217203"/>
    <lineage>
        <taxon>Bacteria</taxon>
        <taxon>Pseudomonadati</taxon>
        <taxon>Pseudomonadota</taxon>
        <taxon>Betaproteobacteria</taxon>
        <taxon>Burkholderiales</taxon>
        <taxon>Alcaligenaceae</taxon>
        <taxon>Achromobacter</taxon>
    </lineage>
</organism>
<dbReference type="RefSeq" id="WP_104144933.1">
    <property type="nucleotide sequence ID" value="NZ_PREU01000011.1"/>
</dbReference>
<dbReference type="Proteomes" id="UP000239990">
    <property type="component" value="Unassembled WGS sequence"/>
</dbReference>
<proteinExistence type="predicted"/>
<feature type="region of interest" description="Disordered" evidence="1">
    <location>
        <begin position="26"/>
        <end position="66"/>
    </location>
</feature>
<evidence type="ECO:0000313" key="3">
    <source>
        <dbReference type="EMBL" id="PPA74055.1"/>
    </source>
</evidence>
<gene>
    <name evidence="3" type="ORF">C4E15_22115</name>
</gene>
<comment type="caution">
    <text evidence="3">The sequence shown here is derived from an EMBL/GenBank/DDBJ whole genome shotgun (WGS) entry which is preliminary data.</text>
</comment>